<proteinExistence type="predicted"/>
<dbReference type="Proteomes" id="UP001162640">
    <property type="component" value="Unassembled WGS sequence"/>
</dbReference>
<reference evidence="3" key="1">
    <citation type="journal article" date="2023" name="Commun. Biol.">
        <title>Genome analysis of Parmales, the sister group of diatoms, reveals the evolutionary specialization of diatoms from phago-mixotrophs to photoautotrophs.</title>
        <authorList>
            <person name="Ban H."/>
            <person name="Sato S."/>
            <person name="Yoshikawa S."/>
            <person name="Yamada K."/>
            <person name="Nakamura Y."/>
            <person name="Ichinomiya M."/>
            <person name="Sato N."/>
            <person name="Blanc-Mathieu R."/>
            <person name="Endo H."/>
            <person name="Kuwata A."/>
            <person name="Ogata H."/>
        </authorList>
    </citation>
    <scope>NUCLEOTIDE SEQUENCE [LARGE SCALE GENOMIC DNA]</scope>
</reference>
<evidence type="ECO:0000313" key="3">
    <source>
        <dbReference type="Proteomes" id="UP001162640"/>
    </source>
</evidence>
<dbReference type="EMBL" id="BLQM01000533">
    <property type="protein sequence ID" value="GMH93718.1"/>
    <property type="molecule type" value="Genomic_DNA"/>
</dbReference>
<sequence>MSKWFLNIPSSSTKFNKNAPPKLSPRCTIPSIKRAHIHRRCFLIIGVARVGGAGGEAAEVGGGDGVEDAVVVPRVILGGRGGGC</sequence>
<name>A0A9W7EXR9_9STRA</name>
<feature type="region of interest" description="Disordered" evidence="1">
    <location>
        <begin position="1"/>
        <end position="22"/>
    </location>
</feature>
<gene>
    <name evidence="2" type="ORF">TL16_g12705</name>
</gene>
<comment type="caution">
    <text evidence="2">The sequence shown here is derived from an EMBL/GenBank/DDBJ whole genome shotgun (WGS) entry which is preliminary data.</text>
</comment>
<accession>A0A9W7EXR9</accession>
<dbReference type="AlphaFoldDB" id="A0A9W7EXR9"/>
<protein>
    <submittedName>
        <fullName evidence="2">Uncharacterized protein</fullName>
    </submittedName>
</protein>
<organism evidence="2 3">
    <name type="scientific">Triparma laevis f. inornata</name>
    <dbReference type="NCBI Taxonomy" id="1714386"/>
    <lineage>
        <taxon>Eukaryota</taxon>
        <taxon>Sar</taxon>
        <taxon>Stramenopiles</taxon>
        <taxon>Ochrophyta</taxon>
        <taxon>Bolidophyceae</taxon>
        <taxon>Parmales</taxon>
        <taxon>Triparmaceae</taxon>
        <taxon>Triparma</taxon>
    </lineage>
</organism>
<evidence type="ECO:0000256" key="1">
    <source>
        <dbReference type="SAM" id="MobiDB-lite"/>
    </source>
</evidence>
<evidence type="ECO:0000313" key="2">
    <source>
        <dbReference type="EMBL" id="GMH93718.1"/>
    </source>
</evidence>